<reference evidence="1 3" key="1">
    <citation type="journal article" date="2007" name="Science">
        <title>Draft genome of the filarial nematode parasite Brugia malayi.</title>
        <authorList>
            <person name="Ghedin E."/>
            <person name="Wang S."/>
            <person name="Spiro D."/>
            <person name="Caler E."/>
            <person name="Zhao Q."/>
            <person name="Crabtree J."/>
            <person name="Allen J.E."/>
            <person name="Delcher A.L."/>
            <person name="Guiliano D.B."/>
            <person name="Miranda-Saavedra D."/>
            <person name="Angiuoli S.V."/>
            <person name="Creasy T."/>
            <person name="Amedeo P."/>
            <person name="Haas B."/>
            <person name="El-Sayed N.M."/>
            <person name="Wortman J.R."/>
            <person name="Feldblyum T."/>
            <person name="Tallon L."/>
            <person name="Schatz M."/>
            <person name="Shumway M."/>
            <person name="Koo H."/>
            <person name="Salzberg S.L."/>
            <person name="Schobel S."/>
            <person name="Pertea M."/>
            <person name="Pop M."/>
            <person name="White O."/>
            <person name="Barton G.J."/>
            <person name="Carlow C.K."/>
            <person name="Crawford M.J."/>
            <person name="Daub J."/>
            <person name="Dimmic M.W."/>
            <person name="Estes C.F."/>
            <person name="Foster J.M."/>
            <person name="Ganatra M."/>
            <person name="Gregory W.F."/>
            <person name="Johnson N.M."/>
            <person name="Jin J."/>
            <person name="Komuniecki R."/>
            <person name="Korf I."/>
            <person name="Kumar S."/>
            <person name="Laney S."/>
            <person name="Li B.W."/>
            <person name="Li W."/>
            <person name="Lindblom T.H."/>
            <person name="Lustigman S."/>
            <person name="Ma D."/>
            <person name="Maina C.V."/>
            <person name="Martin D.M."/>
            <person name="McCarter J.P."/>
            <person name="McReynolds L."/>
            <person name="Mitreva M."/>
            <person name="Nutman T.B."/>
            <person name="Parkinson J."/>
            <person name="Peregrin-Alvarez J.M."/>
            <person name="Poole C."/>
            <person name="Ren Q."/>
            <person name="Saunders L."/>
            <person name="Sluder A.E."/>
            <person name="Smith K."/>
            <person name="Stanke M."/>
            <person name="Unnasch T.R."/>
            <person name="Ware J."/>
            <person name="Wei A.D."/>
            <person name="Weil G."/>
            <person name="Williams D.J."/>
            <person name="Zhang Y."/>
            <person name="Williams S.A."/>
            <person name="Fraser-Liggett C."/>
            <person name="Slatko B."/>
            <person name="Blaxter M.L."/>
            <person name="Scott A.L."/>
        </authorList>
    </citation>
    <scope>NUCLEOTIDE SEQUENCE</scope>
    <source>
        <strain evidence="1 3">FR3</strain>
    </source>
</reference>
<reference evidence="1" key="2">
    <citation type="submission" date="2012-12" db="EMBL/GenBank/DDBJ databases">
        <authorList>
            <person name="Gao Y.W."/>
            <person name="Fan S.T."/>
            <person name="Sun H.T."/>
            <person name="Wang Z."/>
            <person name="Gao X.L."/>
            <person name="Li Y.G."/>
            <person name="Wang T.C."/>
            <person name="Zhang K."/>
            <person name="Xu W.W."/>
            <person name="Yu Z.J."/>
            <person name="Xia X.Z."/>
        </authorList>
    </citation>
    <scope>NUCLEOTIDE SEQUENCE</scope>
    <source>
        <strain evidence="1">FR3</strain>
    </source>
</reference>
<dbReference type="GeneID" id="66057775"/>
<accession>A0A0J9XV93</accession>
<dbReference type="Proteomes" id="UP000006672">
    <property type="component" value="Unassembled WGS sequence"/>
</dbReference>
<evidence type="ECO:0000313" key="3">
    <source>
        <dbReference type="Proteomes" id="UP000006672"/>
    </source>
</evidence>
<evidence type="ECO:0000313" key="5">
    <source>
        <dbReference type="WormBase" id="Bm13110"/>
    </source>
</evidence>
<dbReference type="EMBL" id="LN856957">
    <property type="protein sequence ID" value="CDP96434.1"/>
    <property type="molecule type" value="Genomic_DNA"/>
</dbReference>
<protein>
    <submittedName>
        <fullName evidence="1 4">Bm13110</fullName>
    </submittedName>
</protein>
<dbReference type="EMBL" id="CAAKNF010000195">
    <property type="protein sequence ID" value="VIO98291.1"/>
    <property type="molecule type" value="Genomic_DNA"/>
</dbReference>
<dbReference type="KEGG" id="bmy:BM_BM13110"/>
<keyword evidence="3" id="KW-1185">Reference proteome</keyword>
<evidence type="ECO:0000313" key="1">
    <source>
        <dbReference type="EMBL" id="CDP96434.1"/>
    </source>
</evidence>
<evidence type="ECO:0000313" key="2">
    <source>
        <dbReference type="EMBL" id="VIO98291.1"/>
    </source>
</evidence>
<dbReference type="WormBase" id="Bm13110">
    <property type="protein sequence ID" value="BM28293"/>
    <property type="gene ID" value="WBGene00233371"/>
</dbReference>
<dbReference type="RefSeq" id="XP_042937667.1">
    <property type="nucleotide sequence ID" value="XM_043081733.1"/>
</dbReference>
<reference evidence="4" key="4">
    <citation type="submission" date="2019-12" db="UniProtKB">
        <authorList>
            <consortium name="WormBaseParasite"/>
        </authorList>
    </citation>
    <scope>IDENTIFICATION</scope>
</reference>
<dbReference type="WBParaSite" id="Bm13110.1">
    <property type="protein sequence ID" value="Bm13110.1"/>
    <property type="gene ID" value="WBGene00233371"/>
</dbReference>
<sequence>MELYEEFTFHWCLPWWILSVFRHQQSHIQNPLRIKKDFNALSVASGAWIE</sequence>
<accession>A0A4E9FMW1</accession>
<organism evidence="1">
    <name type="scientific">Brugia malayi</name>
    <name type="common">Filarial nematode worm</name>
    <dbReference type="NCBI Taxonomy" id="6279"/>
    <lineage>
        <taxon>Eukaryota</taxon>
        <taxon>Metazoa</taxon>
        <taxon>Ecdysozoa</taxon>
        <taxon>Nematoda</taxon>
        <taxon>Chromadorea</taxon>
        <taxon>Rhabditida</taxon>
        <taxon>Spirurina</taxon>
        <taxon>Spiruromorpha</taxon>
        <taxon>Filarioidea</taxon>
        <taxon>Onchocercidae</taxon>
        <taxon>Brugia</taxon>
    </lineage>
</organism>
<proteinExistence type="predicted"/>
<reference evidence="2" key="3">
    <citation type="submission" date="2019-04" db="EMBL/GenBank/DDBJ databases">
        <authorList>
            <person name="Howe K."/>
            <person name="Paulini M."/>
            <person name="Williams G."/>
        </authorList>
    </citation>
    <scope>NUCLEOTIDE SEQUENCE [LARGE SCALE GENOMIC DNA]</scope>
    <source>
        <strain evidence="2">FR3</strain>
    </source>
</reference>
<gene>
    <name evidence="1 4 5" type="ORF">Bm13110</name>
    <name evidence="2" type="ORF">BM_BM13110</name>
    <name evidence="1" type="ORF">BM_Bm13110</name>
</gene>
<name>A0A0J9XV93_BRUMA</name>
<dbReference type="CTD" id="66057775"/>
<dbReference type="AlphaFoldDB" id="A0A0J9XV93"/>
<evidence type="ECO:0000313" key="4">
    <source>
        <dbReference type="WBParaSite" id="Bm13110.1"/>
    </source>
</evidence>